<evidence type="ECO:0000313" key="2">
    <source>
        <dbReference type="Proteomes" id="UP000264702"/>
    </source>
</evidence>
<keyword evidence="2" id="KW-1185">Reference proteome</keyword>
<organism evidence="1 2">
    <name type="scientific">Paracidobacterium acidisoli</name>
    <dbReference type="NCBI Taxonomy" id="2303751"/>
    <lineage>
        <taxon>Bacteria</taxon>
        <taxon>Pseudomonadati</taxon>
        <taxon>Acidobacteriota</taxon>
        <taxon>Terriglobia</taxon>
        <taxon>Terriglobales</taxon>
        <taxon>Acidobacteriaceae</taxon>
        <taxon>Paracidobacterium</taxon>
    </lineage>
</organism>
<accession>A0A372IK60</accession>
<proteinExistence type="predicted"/>
<dbReference type="EMBL" id="QVQT01000006">
    <property type="protein sequence ID" value="RFU15294.1"/>
    <property type="molecule type" value="Genomic_DNA"/>
</dbReference>
<dbReference type="RefSeq" id="WP_117302121.1">
    <property type="nucleotide sequence ID" value="NZ_QVQT02000006.1"/>
</dbReference>
<gene>
    <name evidence="1" type="ORF">D0Y96_16535</name>
</gene>
<comment type="caution">
    <text evidence="1">The sequence shown here is derived from an EMBL/GenBank/DDBJ whole genome shotgun (WGS) entry which is preliminary data.</text>
</comment>
<dbReference type="SUPFAM" id="SSF55961">
    <property type="entry name" value="Bet v1-like"/>
    <property type="match status" value="1"/>
</dbReference>
<dbReference type="Gene3D" id="3.30.530.20">
    <property type="match status" value="1"/>
</dbReference>
<reference evidence="1 2" key="1">
    <citation type="submission" date="2018-08" db="EMBL/GenBank/DDBJ databases">
        <title>Acidipila sp. 4G-K13, an acidobacterium isolated from forest soil.</title>
        <authorList>
            <person name="Gao Z.-H."/>
            <person name="Qiu L.-H."/>
        </authorList>
    </citation>
    <scope>NUCLEOTIDE SEQUENCE [LARGE SCALE GENOMIC DNA]</scope>
    <source>
        <strain evidence="1 2">4G-K13</strain>
    </source>
</reference>
<protein>
    <recommendedName>
        <fullName evidence="3">SRPBCC family protein</fullName>
    </recommendedName>
</protein>
<sequence>MKKIARSAIKHADIQAAPEKVFGFLADPMNWPQYAVVNLRSVSPGTDGWFKAVTKFGEGQIRVKGVEEFGILDHTWKDPQATWDAYCRVVPNNDGSTVMFTLFQPPVMNDPQFDQAMKEMEIEMAKLKEILEG</sequence>
<dbReference type="Proteomes" id="UP000264702">
    <property type="component" value="Unassembled WGS sequence"/>
</dbReference>
<dbReference type="OrthoDB" id="880456at2"/>
<name>A0A372IK60_9BACT</name>
<dbReference type="InterPro" id="IPR023393">
    <property type="entry name" value="START-like_dom_sf"/>
</dbReference>
<dbReference type="AlphaFoldDB" id="A0A372IK60"/>
<evidence type="ECO:0008006" key="3">
    <source>
        <dbReference type="Google" id="ProtNLM"/>
    </source>
</evidence>
<evidence type="ECO:0000313" key="1">
    <source>
        <dbReference type="EMBL" id="RFU15294.1"/>
    </source>
</evidence>